<gene>
    <name evidence="2" type="ORF">GCM10009765_21580</name>
</gene>
<evidence type="ECO:0008006" key="4">
    <source>
        <dbReference type="Google" id="ProtNLM"/>
    </source>
</evidence>
<evidence type="ECO:0000313" key="2">
    <source>
        <dbReference type="EMBL" id="GAA1671863.1"/>
    </source>
</evidence>
<keyword evidence="1" id="KW-0812">Transmembrane</keyword>
<dbReference type="EMBL" id="BAAANY010000008">
    <property type="protein sequence ID" value="GAA1671863.1"/>
    <property type="molecule type" value="Genomic_DNA"/>
</dbReference>
<evidence type="ECO:0000313" key="3">
    <source>
        <dbReference type="Proteomes" id="UP001500618"/>
    </source>
</evidence>
<keyword evidence="1" id="KW-1133">Transmembrane helix</keyword>
<dbReference type="RefSeq" id="WP_344309449.1">
    <property type="nucleotide sequence ID" value="NZ_BAAANY010000008.1"/>
</dbReference>
<protein>
    <recommendedName>
        <fullName evidence="4">Integral membrane protein</fullName>
    </recommendedName>
</protein>
<accession>A0ABN2GJ99</accession>
<evidence type="ECO:0000256" key="1">
    <source>
        <dbReference type="SAM" id="Phobius"/>
    </source>
</evidence>
<name>A0ABN2GJ99_9ACTN</name>
<keyword evidence="1" id="KW-0472">Membrane</keyword>
<dbReference type="Proteomes" id="UP001500618">
    <property type="component" value="Unassembled WGS sequence"/>
</dbReference>
<proteinExistence type="predicted"/>
<comment type="caution">
    <text evidence="2">The sequence shown here is derived from an EMBL/GenBank/DDBJ whole genome shotgun (WGS) entry which is preliminary data.</text>
</comment>
<feature type="transmembrane region" description="Helical" evidence="1">
    <location>
        <begin position="40"/>
        <end position="60"/>
    </location>
</feature>
<sequence length="134" mass="14091">MFRFNRSTLISFAGLLIGISGLIVQWIATPSKFAGDGGVFGISIPPGILFIAACGVLVVLTARWWWHAVFGVLIAFWIVGVGSLADQLQPNLVSSNIGTVAGNVIMAAGLILAVVAGVLSMITGFRTRRVRAAH</sequence>
<feature type="transmembrane region" description="Helical" evidence="1">
    <location>
        <begin position="65"/>
        <end position="85"/>
    </location>
</feature>
<feature type="transmembrane region" description="Helical" evidence="1">
    <location>
        <begin position="7"/>
        <end position="28"/>
    </location>
</feature>
<keyword evidence="3" id="KW-1185">Reference proteome</keyword>
<feature type="transmembrane region" description="Helical" evidence="1">
    <location>
        <begin position="105"/>
        <end position="125"/>
    </location>
</feature>
<reference evidence="2 3" key="1">
    <citation type="journal article" date="2019" name="Int. J. Syst. Evol. Microbiol.">
        <title>The Global Catalogue of Microorganisms (GCM) 10K type strain sequencing project: providing services to taxonomists for standard genome sequencing and annotation.</title>
        <authorList>
            <consortium name="The Broad Institute Genomics Platform"/>
            <consortium name="The Broad Institute Genome Sequencing Center for Infectious Disease"/>
            <person name="Wu L."/>
            <person name="Ma J."/>
        </authorList>
    </citation>
    <scope>NUCLEOTIDE SEQUENCE [LARGE SCALE GENOMIC DNA]</scope>
    <source>
        <strain evidence="2 3">JCM 14718</strain>
    </source>
</reference>
<organism evidence="2 3">
    <name type="scientific">Fodinicola feengrottensis</name>
    <dbReference type="NCBI Taxonomy" id="435914"/>
    <lineage>
        <taxon>Bacteria</taxon>
        <taxon>Bacillati</taxon>
        <taxon>Actinomycetota</taxon>
        <taxon>Actinomycetes</taxon>
        <taxon>Mycobacteriales</taxon>
        <taxon>Fodinicola</taxon>
    </lineage>
</organism>